<organism evidence="2 4">
    <name type="scientific">Leptospira perolatii</name>
    <dbReference type="NCBI Taxonomy" id="2023191"/>
    <lineage>
        <taxon>Bacteria</taxon>
        <taxon>Pseudomonadati</taxon>
        <taxon>Spirochaetota</taxon>
        <taxon>Spirochaetia</taxon>
        <taxon>Leptospirales</taxon>
        <taxon>Leptospiraceae</taxon>
        <taxon>Leptospira</taxon>
    </lineage>
</organism>
<evidence type="ECO:0008006" key="5">
    <source>
        <dbReference type="Google" id="ProtNLM"/>
    </source>
</evidence>
<dbReference type="OrthoDB" id="320235at2"/>
<evidence type="ECO:0000313" key="2">
    <source>
        <dbReference type="EMBL" id="PJZ74177.1"/>
    </source>
</evidence>
<reference evidence="3 4" key="1">
    <citation type="submission" date="2017-07" db="EMBL/GenBank/DDBJ databases">
        <title>Leptospira spp. isolated from tropical soils.</title>
        <authorList>
            <person name="Thibeaux R."/>
            <person name="Iraola G."/>
            <person name="Ferres I."/>
            <person name="Bierque E."/>
            <person name="Girault D."/>
            <person name="Soupe-Gilbert M.-E."/>
            <person name="Picardeau M."/>
            <person name="Goarant C."/>
        </authorList>
    </citation>
    <scope>NUCLEOTIDE SEQUENCE [LARGE SCALE GENOMIC DNA]</scope>
    <source>
        <strain evidence="2 4">FH1-B-B1</strain>
        <strain evidence="1 3">FH1-B-C1</strain>
    </source>
</reference>
<dbReference type="Proteomes" id="UP000231990">
    <property type="component" value="Unassembled WGS sequence"/>
</dbReference>
<dbReference type="Proteomes" id="UP000231962">
    <property type="component" value="Unassembled WGS sequence"/>
</dbReference>
<dbReference type="Gene3D" id="3.40.390.10">
    <property type="entry name" value="Collagenase (Catalytic Domain)"/>
    <property type="match status" value="1"/>
</dbReference>
<comment type="caution">
    <text evidence="2">The sequence shown here is derived from an EMBL/GenBank/DDBJ whole genome shotgun (WGS) entry which is preliminary data.</text>
</comment>
<accession>A0A2M9ZQ26</accession>
<sequence length="270" mass="30379">MRQLILIIISLTLIFTFLTNCQAEDEHFPLSTDQLVVLDYAINSDPDRSAVYFSTVRKVQLEVVYEEGAAPETGMLLSVQDIWDITQVNLEKVFATRDYAVHVEVPKEPSSDMREIPSQGKREWTSVDLVSFANTFRTKNSNFEETVFFVAFVRGKLQGSNGGVIGSTYSGFLGLGAPVVFIFKDVIETFPRASRKNAEQRTVVHELGHALGLVNSGIPMTSEHQDVARGAHCTNEKCAMYYSVNLRKIDTESPYLYGPECYQDIKEFRP</sequence>
<dbReference type="GO" id="GO:0008237">
    <property type="term" value="F:metallopeptidase activity"/>
    <property type="evidence" value="ECO:0007669"/>
    <property type="project" value="InterPro"/>
</dbReference>
<evidence type="ECO:0000313" key="4">
    <source>
        <dbReference type="Proteomes" id="UP000231990"/>
    </source>
</evidence>
<dbReference type="EMBL" id="NPDZ01000002">
    <property type="protein sequence ID" value="PJZ74177.1"/>
    <property type="molecule type" value="Genomic_DNA"/>
</dbReference>
<keyword evidence="3" id="KW-1185">Reference proteome</keyword>
<name>A0A2M9ZQ26_9LEPT</name>
<gene>
    <name evidence="1" type="ORF">CH360_17200</name>
    <name evidence="2" type="ORF">CH373_04475</name>
</gene>
<dbReference type="RefSeq" id="WP_100715340.1">
    <property type="nucleotide sequence ID" value="NZ_NPDY01000028.1"/>
</dbReference>
<dbReference type="InterPro" id="IPR024079">
    <property type="entry name" value="MetalloPept_cat_dom_sf"/>
</dbReference>
<protein>
    <recommendedName>
        <fullName evidence="5">Peptidase M43 pregnancy-associated plasma-A domain-containing protein</fullName>
    </recommendedName>
</protein>
<proteinExistence type="predicted"/>
<dbReference type="SUPFAM" id="SSF55486">
    <property type="entry name" value="Metalloproteases ('zincins'), catalytic domain"/>
    <property type="match status" value="1"/>
</dbReference>
<evidence type="ECO:0000313" key="3">
    <source>
        <dbReference type="Proteomes" id="UP000231962"/>
    </source>
</evidence>
<dbReference type="AlphaFoldDB" id="A0A2M9ZQ26"/>
<evidence type="ECO:0000313" key="1">
    <source>
        <dbReference type="EMBL" id="PJZ68252.1"/>
    </source>
</evidence>
<dbReference type="EMBL" id="NPDY01000028">
    <property type="protein sequence ID" value="PJZ68252.1"/>
    <property type="molecule type" value="Genomic_DNA"/>
</dbReference>